<feature type="signal peptide" evidence="2">
    <location>
        <begin position="1"/>
        <end position="19"/>
    </location>
</feature>
<dbReference type="KEGG" id="puo:RZN69_06690"/>
<dbReference type="NCBIfam" id="TIGR02595">
    <property type="entry name" value="PEP_CTERM"/>
    <property type="match status" value="1"/>
</dbReference>
<feature type="chain" id="PRO_5042889671" evidence="2">
    <location>
        <begin position="20"/>
        <end position="258"/>
    </location>
</feature>
<keyword evidence="1" id="KW-0472">Membrane</keyword>
<reference evidence="3 4" key="1">
    <citation type="submission" date="2023-10" db="EMBL/GenBank/DDBJ databases">
        <title>Rubellicoccus peritrichatus gen. nov., sp. nov., isolated from an algae of coral reef tank.</title>
        <authorList>
            <person name="Luo J."/>
        </authorList>
    </citation>
    <scope>NUCLEOTIDE SEQUENCE [LARGE SCALE GENOMIC DNA]</scope>
    <source>
        <strain evidence="3 4">CR14</strain>
    </source>
</reference>
<keyword evidence="1" id="KW-0812">Transmembrane</keyword>
<keyword evidence="1" id="KW-1133">Transmembrane helix</keyword>
<organism evidence="3 4">
    <name type="scientific">Rubellicoccus peritrichatus</name>
    <dbReference type="NCBI Taxonomy" id="3080537"/>
    <lineage>
        <taxon>Bacteria</taxon>
        <taxon>Pseudomonadati</taxon>
        <taxon>Verrucomicrobiota</taxon>
        <taxon>Opitutia</taxon>
        <taxon>Puniceicoccales</taxon>
        <taxon>Cerasicoccaceae</taxon>
        <taxon>Rubellicoccus</taxon>
    </lineage>
</organism>
<evidence type="ECO:0000256" key="1">
    <source>
        <dbReference type="SAM" id="Phobius"/>
    </source>
</evidence>
<evidence type="ECO:0000313" key="3">
    <source>
        <dbReference type="EMBL" id="WOO42773.1"/>
    </source>
</evidence>
<evidence type="ECO:0000313" key="4">
    <source>
        <dbReference type="Proteomes" id="UP001304300"/>
    </source>
</evidence>
<protein>
    <submittedName>
        <fullName evidence="3">PEP-CTERM sorting domain-containing protein</fullName>
    </submittedName>
</protein>
<keyword evidence="4" id="KW-1185">Reference proteome</keyword>
<keyword evidence="2" id="KW-0732">Signal</keyword>
<feature type="transmembrane region" description="Helical" evidence="1">
    <location>
        <begin position="235"/>
        <end position="252"/>
    </location>
</feature>
<evidence type="ECO:0000256" key="2">
    <source>
        <dbReference type="SAM" id="SignalP"/>
    </source>
</evidence>
<sequence>MKRYSILLMLVASALTVNAQIIYQEDFDGDTSDLNGTAPNIAPGSEVWQGASSFKQDGSISGGDSSIFLPLTLDVNTTYELTLGFDMTLNNGSTSWFALGFSSDAATPSTRNFANTGTDSRDWFLVRQNGNTVAFGGIAATNKWFDSGSTAPGPVAIGTGMQMTTTLTTGATLADSSISMAVIDANSATYVLDLDDGSAATSRNVDASSLTYIGISEIAVVGSLNSFTFAAIPEPSTYALLASLLGLAVITLRRRRNY</sequence>
<dbReference type="Proteomes" id="UP001304300">
    <property type="component" value="Chromosome"/>
</dbReference>
<dbReference type="EMBL" id="CP136920">
    <property type="protein sequence ID" value="WOO42773.1"/>
    <property type="molecule type" value="Genomic_DNA"/>
</dbReference>
<gene>
    <name evidence="3" type="ORF">RZN69_06690</name>
</gene>
<proteinExistence type="predicted"/>
<accession>A0AAQ3QSQ2</accession>
<dbReference type="AlphaFoldDB" id="A0AAQ3QSQ2"/>
<name>A0AAQ3QSQ2_9BACT</name>
<dbReference type="RefSeq" id="WP_317835300.1">
    <property type="nucleotide sequence ID" value="NZ_CP136920.1"/>
</dbReference>
<dbReference type="InterPro" id="IPR013424">
    <property type="entry name" value="Ice-binding_C"/>
</dbReference>